<dbReference type="OrthoDB" id="2687738at2759"/>
<name>A0A0C3CUY8_HEBCY</name>
<dbReference type="STRING" id="686832.A0A0C3CUY8"/>
<feature type="compositionally biased region" description="Acidic residues" evidence="1">
    <location>
        <begin position="731"/>
        <end position="744"/>
    </location>
</feature>
<feature type="compositionally biased region" description="Low complexity" evidence="1">
    <location>
        <begin position="122"/>
        <end position="133"/>
    </location>
</feature>
<gene>
    <name evidence="2" type="ORF">M413DRAFT_15811</name>
</gene>
<feature type="compositionally biased region" description="Polar residues" evidence="1">
    <location>
        <begin position="444"/>
        <end position="468"/>
    </location>
</feature>
<feature type="compositionally biased region" description="Low complexity" evidence="1">
    <location>
        <begin position="991"/>
        <end position="1003"/>
    </location>
</feature>
<feature type="compositionally biased region" description="Basic and acidic residues" evidence="1">
    <location>
        <begin position="50"/>
        <end position="64"/>
    </location>
</feature>
<feature type="compositionally biased region" description="Acidic residues" evidence="1">
    <location>
        <begin position="256"/>
        <end position="272"/>
    </location>
</feature>
<feature type="compositionally biased region" description="Polar residues" evidence="1">
    <location>
        <begin position="180"/>
        <end position="189"/>
    </location>
</feature>
<organism evidence="2 3">
    <name type="scientific">Hebeloma cylindrosporum</name>
    <dbReference type="NCBI Taxonomy" id="76867"/>
    <lineage>
        <taxon>Eukaryota</taxon>
        <taxon>Fungi</taxon>
        <taxon>Dikarya</taxon>
        <taxon>Basidiomycota</taxon>
        <taxon>Agaricomycotina</taxon>
        <taxon>Agaricomycetes</taxon>
        <taxon>Agaricomycetidae</taxon>
        <taxon>Agaricales</taxon>
        <taxon>Agaricineae</taxon>
        <taxon>Hymenogastraceae</taxon>
        <taxon>Hebeloma</taxon>
    </lineage>
</organism>
<feature type="compositionally biased region" description="Polar residues" evidence="1">
    <location>
        <begin position="1278"/>
        <end position="1288"/>
    </location>
</feature>
<feature type="compositionally biased region" description="Polar residues" evidence="1">
    <location>
        <begin position="634"/>
        <end position="647"/>
    </location>
</feature>
<feature type="compositionally biased region" description="Low complexity" evidence="1">
    <location>
        <begin position="894"/>
        <end position="904"/>
    </location>
</feature>
<reference evidence="3" key="2">
    <citation type="submission" date="2015-01" db="EMBL/GenBank/DDBJ databases">
        <title>Evolutionary Origins and Diversification of the Mycorrhizal Mutualists.</title>
        <authorList>
            <consortium name="DOE Joint Genome Institute"/>
            <consortium name="Mycorrhizal Genomics Consortium"/>
            <person name="Kohler A."/>
            <person name="Kuo A."/>
            <person name="Nagy L.G."/>
            <person name="Floudas D."/>
            <person name="Copeland A."/>
            <person name="Barry K.W."/>
            <person name="Cichocki N."/>
            <person name="Veneault-Fourrey C."/>
            <person name="LaButti K."/>
            <person name="Lindquist E.A."/>
            <person name="Lipzen A."/>
            <person name="Lundell T."/>
            <person name="Morin E."/>
            <person name="Murat C."/>
            <person name="Riley R."/>
            <person name="Ohm R."/>
            <person name="Sun H."/>
            <person name="Tunlid A."/>
            <person name="Henrissat B."/>
            <person name="Grigoriev I.V."/>
            <person name="Hibbett D.S."/>
            <person name="Martin F."/>
        </authorList>
    </citation>
    <scope>NUCLEOTIDE SEQUENCE [LARGE SCALE GENOMIC DNA]</scope>
    <source>
        <strain evidence="3">h7</strain>
    </source>
</reference>
<feature type="compositionally biased region" description="Polar residues" evidence="1">
    <location>
        <begin position="484"/>
        <end position="495"/>
    </location>
</feature>
<accession>A0A0C3CUY8</accession>
<feature type="compositionally biased region" description="Basic and acidic residues" evidence="1">
    <location>
        <begin position="1011"/>
        <end position="1022"/>
    </location>
</feature>
<protein>
    <submittedName>
        <fullName evidence="2">Uncharacterized protein</fullName>
    </submittedName>
</protein>
<feature type="compositionally biased region" description="Polar residues" evidence="1">
    <location>
        <begin position="401"/>
        <end position="423"/>
    </location>
</feature>
<feature type="compositionally biased region" description="Low complexity" evidence="1">
    <location>
        <begin position="1317"/>
        <end position="1330"/>
    </location>
</feature>
<dbReference type="Proteomes" id="UP000053424">
    <property type="component" value="Unassembled WGS sequence"/>
</dbReference>
<feature type="compositionally biased region" description="Polar residues" evidence="1">
    <location>
        <begin position="839"/>
        <end position="848"/>
    </location>
</feature>
<feature type="region of interest" description="Disordered" evidence="1">
    <location>
        <begin position="1224"/>
        <end position="1341"/>
    </location>
</feature>
<dbReference type="HOGENOM" id="CLU_003636_0_0_1"/>
<feature type="compositionally biased region" description="Low complexity" evidence="1">
    <location>
        <begin position="663"/>
        <end position="675"/>
    </location>
</feature>
<keyword evidence="3" id="KW-1185">Reference proteome</keyword>
<feature type="compositionally biased region" description="Polar residues" evidence="1">
    <location>
        <begin position="855"/>
        <end position="883"/>
    </location>
</feature>
<feature type="compositionally biased region" description="Polar residues" evidence="1">
    <location>
        <begin position="21"/>
        <end position="37"/>
    </location>
</feature>
<feature type="compositionally biased region" description="Low complexity" evidence="1">
    <location>
        <begin position="922"/>
        <end position="932"/>
    </location>
</feature>
<feature type="compositionally biased region" description="Low complexity" evidence="1">
    <location>
        <begin position="809"/>
        <end position="823"/>
    </location>
</feature>
<feature type="compositionally biased region" description="Basic and acidic residues" evidence="1">
    <location>
        <begin position="587"/>
        <end position="606"/>
    </location>
</feature>
<reference evidence="2 3" key="1">
    <citation type="submission" date="2014-04" db="EMBL/GenBank/DDBJ databases">
        <authorList>
            <consortium name="DOE Joint Genome Institute"/>
            <person name="Kuo A."/>
            <person name="Gay G."/>
            <person name="Dore J."/>
            <person name="Kohler A."/>
            <person name="Nagy L.G."/>
            <person name="Floudas D."/>
            <person name="Copeland A."/>
            <person name="Barry K.W."/>
            <person name="Cichocki N."/>
            <person name="Veneault-Fourrey C."/>
            <person name="LaButti K."/>
            <person name="Lindquist E.A."/>
            <person name="Lipzen A."/>
            <person name="Lundell T."/>
            <person name="Morin E."/>
            <person name="Murat C."/>
            <person name="Sun H."/>
            <person name="Tunlid A."/>
            <person name="Henrissat B."/>
            <person name="Grigoriev I.V."/>
            <person name="Hibbett D.S."/>
            <person name="Martin F."/>
            <person name="Nordberg H.P."/>
            <person name="Cantor M.N."/>
            <person name="Hua S.X."/>
        </authorList>
    </citation>
    <scope>NUCLEOTIDE SEQUENCE [LARGE SCALE GENOMIC DNA]</scope>
    <source>
        <strain evidence="3">h7</strain>
    </source>
</reference>
<feature type="compositionally biased region" description="Basic and acidic residues" evidence="1">
    <location>
        <begin position="745"/>
        <end position="754"/>
    </location>
</feature>
<evidence type="ECO:0000313" key="3">
    <source>
        <dbReference type="Proteomes" id="UP000053424"/>
    </source>
</evidence>
<feature type="compositionally biased region" description="Low complexity" evidence="1">
    <location>
        <begin position="784"/>
        <end position="798"/>
    </location>
</feature>
<feature type="compositionally biased region" description="Polar residues" evidence="1">
    <location>
        <begin position="502"/>
        <end position="515"/>
    </location>
</feature>
<feature type="compositionally biased region" description="Basic residues" evidence="1">
    <location>
        <begin position="962"/>
        <end position="971"/>
    </location>
</feature>
<feature type="compositionally biased region" description="Basic and acidic residues" evidence="1">
    <location>
        <begin position="285"/>
        <end position="297"/>
    </location>
</feature>
<dbReference type="EMBL" id="KN831769">
    <property type="protein sequence ID" value="KIM47651.1"/>
    <property type="molecule type" value="Genomic_DNA"/>
</dbReference>
<sequence>MTLLGGLFSRKNKSPKRETSSEPADSVVSSPTTNPARGSSKLRLAFGRKKTSDIDSRPHPDRASTDTNSVEIRRLRPPPSRSAIFAAYGDPSGALSTRSLPTEPTSDTPPPRRPSLFAWGKSASPSSPQSESSTLAHDSPNHSDAHSFNLKSFRHVRPPSPTNVSNSSLAPPPARPRGASVNSDSSQRISVAAFREAQARRSTAGSPVPDFRSPSPNPPLPRSITPEHARPRPSRSTPQIAQQRRRSSFAVTSNSESDDSSSSSEDDSEDDTIQVGKRSMYTKPLGDKAKARSEVGHARAASKPAPDLPPYRAPKSHLGHSPSPQQRFSGNELKNKVPDVPPSPQSTLGVYSAGVRPRASVSASALSPTAAAKRASIIAASNSKLGLSPPSQFMDAPRSPQLRSQPSRGSVATTQTRMVPQSDSDSEDDAPLATLMGPRRPGSAMSSYSNIHSRSTGNVTTRSATSHHTPNKPLIDINELTRAPQRSYTSPNTAGFTEGPTLLSQSPLLNASRALSMSPPPIESPVSTPPWQKNDGEPLTRTVPPVNFISPPASPAKDMFSSTSDIEKTSGGGGFRRRISQELNDVPAKRDTSPEVRRDPITDRLTRAVKKNLSVGAGGSSSSVVTGHRRSASRELNPSSGDGSDNSRVPPRKSIETSRAIEAQQQAQTRTRPPRSQMPFPTPSPMPSKSTDEPSPPDDELAQLLGTAVQFISRSGNTPPPVPPQGSSESSESESSEDEDDEDGYEKIEKETVERIAPIPIKQRSPPPAFSVTSRPALARREVNANGDSNSNSTTSSGSGLGSYTRQRSSTLIATSSSSSSMTFGARMGESISAPPPGSSQHKSTASMGNLLKFPNSSSQTSTIDQRTIKSSSAHVRQRSLTMITGVPLSAQMPPIKKITTPTTAVPDKPFNGPFPGGRRNSPASSTGDSSSGRAPITPRDGSDIGAPTRSDGNSKQQHQPQTKKHIKRRSVSFEDDMQDLKPPNRKHFIGASSSAAGSSEGGDTSNEEDREVRRRERRRSEAKAAIELGNVINGKGPIVDDDDDMPINQTMNPRMSSLSPMMAMGNPMAMQMGFGGAPNVGAGGWGGQNMGNMSMGMGGAPQMLSPAQFMVPPPADPNFLAAHQHAMMIAKQAYQMAVAQQAMAAAADEWERGSTVGGFGGGGGGSVYGGSGVGPAGMMPPQFGMMGMMQGGGGGGGWPASASVYGASRSMYGGSQLGLPMDGGMMSSSRSEYGGATSGRGGNNWSSSRSTYGESFGPPQEQYTRRGPQQQQQQQQGMRRSGNNSRDSGYFPPVPPMPAAQGASGRNSPDNRPRTKPSSPSRAPAAQRKAPPPSSWKLAM</sequence>
<evidence type="ECO:0000313" key="2">
    <source>
        <dbReference type="EMBL" id="KIM47651.1"/>
    </source>
</evidence>
<proteinExistence type="predicted"/>
<feature type="compositionally biased region" description="Polar residues" evidence="1">
    <location>
        <begin position="951"/>
        <end position="961"/>
    </location>
</feature>
<feature type="region of interest" description="Disordered" evidence="1">
    <location>
        <begin position="1"/>
        <end position="1022"/>
    </location>
</feature>
<evidence type="ECO:0000256" key="1">
    <source>
        <dbReference type="SAM" id="MobiDB-lite"/>
    </source>
</evidence>
<feature type="compositionally biased region" description="Low complexity" evidence="1">
    <location>
        <begin position="370"/>
        <end position="384"/>
    </location>
</feature>